<dbReference type="PATRIC" id="fig|751945.3.peg.2028"/>
<name>K7R179_THEOS</name>
<feature type="domain" description="Toprim" evidence="1">
    <location>
        <begin position="222"/>
        <end position="307"/>
    </location>
</feature>
<dbReference type="KEGG" id="tos:Theos_2083"/>
<organism evidence="3 4">
    <name type="scientific">Thermus oshimai JL-2</name>
    <dbReference type="NCBI Taxonomy" id="751945"/>
    <lineage>
        <taxon>Bacteria</taxon>
        <taxon>Thermotogati</taxon>
        <taxon>Deinococcota</taxon>
        <taxon>Deinococci</taxon>
        <taxon>Thermales</taxon>
        <taxon>Thermaceae</taxon>
        <taxon>Thermus</taxon>
    </lineage>
</organism>
<dbReference type="EMBL" id="CP003249">
    <property type="protein sequence ID" value="AFV77080.1"/>
    <property type="molecule type" value="Genomic_DNA"/>
</dbReference>
<evidence type="ECO:0000313" key="3">
    <source>
        <dbReference type="EMBL" id="AFV77080.1"/>
    </source>
</evidence>
<dbReference type="RefSeq" id="WP_016330256.1">
    <property type="nucleotide sequence ID" value="NC_019386.1"/>
</dbReference>
<dbReference type="CDD" id="cd01029">
    <property type="entry name" value="TOPRIM_primases"/>
    <property type="match status" value="1"/>
</dbReference>
<proteinExistence type="predicted"/>
<dbReference type="eggNOG" id="COG0358">
    <property type="taxonomic scope" value="Bacteria"/>
</dbReference>
<dbReference type="Pfam" id="PF13362">
    <property type="entry name" value="Toprim_3"/>
    <property type="match status" value="1"/>
</dbReference>
<evidence type="ECO:0000313" key="4">
    <source>
        <dbReference type="Proteomes" id="UP000000211"/>
    </source>
</evidence>
<evidence type="ECO:0000259" key="1">
    <source>
        <dbReference type="Pfam" id="PF13362"/>
    </source>
</evidence>
<dbReference type="OrthoDB" id="34187at2"/>
<dbReference type="InterPro" id="IPR034154">
    <property type="entry name" value="TOPRIM_DnaG/twinkle"/>
</dbReference>
<keyword evidence="4" id="KW-1185">Reference proteome</keyword>
<sequence>MRSVLDHILFATRARPSGPGRWQGLCPAHEDRTPSLSIRLTPEGTVLLHCFAGCPTESVLAALGLEWKDLFPEEREWRPYPPRAFNPVHQARPKPDEAHRASLERLWAHAIPLDRKGAEVGRRYLEARGLTLEAVLPGLQNLRLHPALEYREGGKVLGLLPALLARVEHPRHGLVALHRTYLAPDGKGKAAVPSPKKLTRPVFEGATVGAAIRLYPVEGELLALTEGIETALAVREASGYPVWATVSAVGLERVLVPEGVGRVLIAADHDRAGVEAAYALGERLFLQGLRVSLIFPEEDGMDWLDVLKGAKEEGLSAR</sequence>
<evidence type="ECO:0000259" key="2">
    <source>
        <dbReference type="Pfam" id="PF23639"/>
    </source>
</evidence>
<dbReference type="Pfam" id="PF23639">
    <property type="entry name" value="DUF7146"/>
    <property type="match status" value="1"/>
</dbReference>
<dbReference type="AlphaFoldDB" id="K7R179"/>
<gene>
    <name evidence="3" type="ORF">Theos_2083</name>
</gene>
<feature type="domain" description="DUF7146" evidence="2">
    <location>
        <begin position="98"/>
        <end position="207"/>
    </location>
</feature>
<dbReference type="STRING" id="751945.Theos_2083"/>
<dbReference type="InterPro" id="IPR006171">
    <property type="entry name" value="TOPRIM_dom"/>
</dbReference>
<dbReference type="InterPro" id="IPR055570">
    <property type="entry name" value="DUF7146"/>
</dbReference>
<protein>
    <submittedName>
        <fullName evidence="3">Uncharacterized protein</fullName>
    </submittedName>
</protein>
<dbReference type="HOGENOM" id="CLU_059689_2_0_0"/>
<reference evidence="3 4" key="1">
    <citation type="journal article" date="2013" name="Genome Announc.">
        <title>Whole Genome Sequencing of Thermus oshimai JL-2 and Thermus thermophilus JL-18, Incomplete Denitrifiers from the United States Great Basin.</title>
        <authorList>
            <person name="Murugapiran S.K."/>
            <person name="Huntemann M."/>
            <person name="Wei C.L."/>
            <person name="Han J."/>
            <person name="Detter J.C."/>
            <person name="Han C.S."/>
            <person name="Erkkila T.H."/>
            <person name="Teshima H."/>
            <person name="Chen A."/>
            <person name="Kyrpides N."/>
            <person name="Mavrommatis K."/>
            <person name="Markowitz V."/>
            <person name="Szeto E."/>
            <person name="Ivanova N."/>
            <person name="Pagani I."/>
            <person name="Lam J."/>
            <person name="McDonald A.I."/>
            <person name="Dodsworth J.A."/>
            <person name="Pati A."/>
            <person name="Goodwin L."/>
            <person name="Peters L."/>
            <person name="Pitluck S."/>
            <person name="Woyke T."/>
            <person name="Hedlund B.P."/>
        </authorList>
    </citation>
    <scope>NUCLEOTIDE SEQUENCE</scope>
    <source>
        <strain evidence="3 4">JL-2</strain>
    </source>
</reference>
<dbReference type="eggNOG" id="COG4643">
    <property type="taxonomic scope" value="Bacteria"/>
</dbReference>
<dbReference type="Proteomes" id="UP000000211">
    <property type="component" value="Chromosome"/>
</dbReference>
<accession>K7R179</accession>